<dbReference type="EMBL" id="WQLV01000008">
    <property type="protein sequence ID" value="MVO16891.1"/>
    <property type="molecule type" value="Genomic_DNA"/>
</dbReference>
<proteinExistence type="predicted"/>
<reference evidence="1 2" key="1">
    <citation type="submission" date="2019-12" db="EMBL/GenBank/DDBJ databases">
        <authorList>
            <person name="Zhang Y.-J."/>
        </authorList>
    </citation>
    <scope>NUCLEOTIDE SEQUENCE [LARGE SCALE GENOMIC DNA]</scope>
    <source>
        <strain evidence="1 2">CY05</strain>
    </source>
</reference>
<name>A0A6L6WHV7_9RHOB</name>
<dbReference type="Proteomes" id="UP000478892">
    <property type="component" value="Unassembled WGS sequence"/>
</dbReference>
<protein>
    <submittedName>
        <fullName evidence="1">Uncharacterized protein</fullName>
    </submittedName>
</protein>
<keyword evidence="2" id="KW-1185">Reference proteome</keyword>
<evidence type="ECO:0000313" key="1">
    <source>
        <dbReference type="EMBL" id="MVO16891.1"/>
    </source>
</evidence>
<dbReference type="RefSeq" id="WP_157023109.1">
    <property type="nucleotide sequence ID" value="NZ_WQLV01000008.1"/>
</dbReference>
<dbReference type="AlphaFoldDB" id="A0A6L6WHV7"/>
<organism evidence="1 2">
    <name type="scientific">Parasedimentitalea huanghaiensis</name>
    <dbReference type="NCBI Taxonomy" id="2682100"/>
    <lineage>
        <taxon>Bacteria</taxon>
        <taxon>Pseudomonadati</taxon>
        <taxon>Pseudomonadota</taxon>
        <taxon>Alphaproteobacteria</taxon>
        <taxon>Rhodobacterales</taxon>
        <taxon>Paracoccaceae</taxon>
        <taxon>Parasedimentitalea</taxon>
    </lineage>
</organism>
<evidence type="ECO:0000313" key="2">
    <source>
        <dbReference type="Proteomes" id="UP000478892"/>
    </source>
</evidence>
<accession>A0A6L6WHV7</accession>
<comment type="caution">
    <text evidence="1">The sequence shown here is derived from an EMBL/GenBank/DDBJ whole genome shotgun (WGS) entry which is preliminary data.</text>
</comment>
<gene>
    <name evidence="1" type="ORF">GO984_13820</name>
</gene>
<sequence length="62" mass="6726">MSDPLQAEENAFLKDGLVIVAVGIQIPTDQRKSSFGRDMVRLLTIAEVQHLVDDSSTGVISI</sequence>